<accession>A0ABW0KJX1</accession>
<dbReference type="GO" id="GO:0016787">
    <property type="term" value="F:hydrolase activity"/>
    <property type="evidence" value="ECO:0007669"/>
    <property type="project" value="UniProtKB-KW"/>
</dbReference>
<proteinExistence type="predicted"/>
<dbReference type="EC" id="3.4.-.-" evidence="4"/>
<feature type="transmembrane region" description="Helical" evidence="2">
    <location>
        <begin position="246"/>
        <end position="263"/>
    </location>
</feature>
<sequence>MNSYPEPPPQPGSKPEPTVSHPKPGAVLALCAIIACVVFVVRMQSAHRAGGGEEVRPNRVLELMARYAVGVKELLQLSGNGGRSAGAGASAGASQAMLVEVKKLCRSSEDELRRVILEGWLGDAWPDEAALDALAARNEGLREDVRTLRQLRALRGKVADEAWEKLHGRHGWLADLARAQAAGDGVAMKNVAQAGLKTAVFLMCASFVGLVAVVGGMGVLLLAFVRWRDGKLSVTLAMRSQAEGGVLLEGFAIFLALFLFPAWLLRRFSMPLPGWAAYGPAVVALAVGMMWPLWRGMQRSQWREALGLHRGHGLWREMGAGVLGWLASLPMLVLGMVAASWIMKLTGEFPTHPIVDAFAGSGWMRLGAILLAVVWAPVSEEIMFRGLLFPALSAWLRWLMGVVLSAFVFAVIHPQGWAGVPAIMMLAGSFSLLRLWRRSLIAPMTAHALNNGVMCVAMLLLW</sequence>
<dbReference type="PANTHER" id="PTHR43592:SF15">
    <property type="entry name" value="CAAX AMINO TERMINAL PROTEASE FAMILY PROTEIN"/>
    <property type="match status" value="1"/>
</dbReference>
<dbReference type="EMBL" id="JBHSMQ010000001">
    <property type="protein sequence ID" value="MFC5453599.1"/>
    <property type="molecule type" value="Genomic_DNA"/>
</dbReference>
<feature type="region of interest" description="Disordered" evidence="1">
    <location>
        <begin position="1"/>
        <end position="21"/>
    </location>
</feature>
<keyword evidence="2" id="KW-1133">Transmembrane helix</keyword>
<keyword evidence="4" id="KW-0378">Hydrolase</keyword>
<evidence type="ECO:0000313" key="4">
    <source>
        <dbReference type="EMBL" id="MFC5453599.1"/>
    </source>
</evidence>
<reference evidence="5" key="1">
    <citation type="journal article" date="2019" name="Int. J. Syst. Evol. Microbiol.">
        <title>The Global Catalogue of Microorganisms (GCM) 10K type strain sequencing project: providing services to taxonomists for standard genome sequencing and annotation.</title>
        <authorList>
            <consortium name="The Broad Institute Genomics Platform"/>
            <consortium name="The Broad Institute Genome Sequencing Center for Infectious Disease"/>
            <person name="Wu L."/>
            <person name="Ma J."/>
        </authorList>
    </citation>
    <scope>NUCLEOTIDE SEQUENCE [LARGE SCALE GENOMIC DNA]</scope>
    <source>
        <strain evidence="5">CGMCC 4.1469</strain>
    </source>
</reference>
<feature type="domain" description="CAAX prenyl protease 2/Lysostaphin resistance protein A-like" evidence="3">
    <location>
        <begin position="366"/>
        <end position="452"/>
    </location>
</feature>
<evidence type="ECO:0000256" key="1">
    <source>
        <dbReference type="SAM" id="MobiDB-lite"/>
    </source>
</evidence>
<keyword evidence="5" id="KW-1185">Reference proteome</keyword>
<protein>
    <submittedName>
        <fullName evidence="4">CPBP family intramembrane glutamic endopeptidase</fullName>
        <ecNumber evidence="4">3.4.-.-</ecNumber>
    </submittedName>
</protein>
<dbReference type="RefSeq" id="WP_377162829.1">
    <property type="nucleotide sequence ID" value="NZ_JBHSMQ010000001.1"/>
</dbReference>
<evidence type="ECO:0000256" key="2">
    <source>
        <dbReference type="SAM" id="Phobius"/>
    </source>
</evidence>
<evidence type="ECO:0000259" key="3">
    <source>
        <dbReference type="Pfam" id="PF02517"/>
    </source>
</evidence>
<feature type="transmembrane region" description="Helical" evidence="2">
    <location>
        <begin position="320"/>
        <end position="342"/>
    </location>
</feature>
<keyword evidence="2" id="KW-0472">Membrane</keyword>
<dbReference type="Pfam" id="PF02517">
    <property type="entry name" value="Rce1-like"/>
    <property type="match status" value="1"/>
</dbReference>
<feature type="transmembrane region" description="Helical" evidence="2">
    <location>
        <begin position="275"/>
        <end position="294"/>
    </location>
</feature>
<evidence type="ECO:0000313" key="5">
    <source>
        <dbReference type="Proteomes" id="UP001596052"/>
    </source>
</evidence>
<feature type="transmembrane region" description="Helical" evidence="2">
    <location>
        <begin position="354"/>
        <end position="375"/>
    </location>
</feature>
<dbReference type="Proteomes" id="UP001596052">
    <property type="component" value="Unassembled WGS sequence"/>
</dbReference>
<keyword evidence="2" id="KW-0812">Transmembrane</keyword>
<name>A0ABW0KJX1_9BACT</name>
<feature type="transmembrane region" description="Helical" evidence="2">
    <location>
        <begin position="416"/>
        <end position="433"/>
    </location>
</feature>
<dbReference type="PANTHER" id="PTHR43592">
    <property type="entry name" value="CAAX AMINO TERMINAL PROTEASE"/>
    <property type="match status" value="1"/>
</dbReference>
<gene>
    <name evidence="4" type="ORF">ACFQDI_01925</name>
</gene>
<feature type="transmembrane region" description="Helical" evidence="2">
    <location>
        <begin position="387"/>
        <end position="410"/>
    </location>
</feature>
<dbReference type="InterPro" id="IPR003675">
    <property type="entry name" value="Rce1/LyrA-like_dom"/>
</dbReference>
<comment type="caution">
    <text evidence="4">The sequence shown here is derived from an EMBL/GenBank/DDBJ whole genome shotgun (WGS) entry which is preliminary data.</text>
</comment>
<feature type="transmembrane region" description="Helical" evidence="2">
    <location>
        <begin position="199"/>
        <end position="225"/>
    </location>
</feature>
<organism evidence="4 5">
    <name type="scientific">Prosthecobacter fluviatilis</name>
    <dbReference type="NCBI Taxonomy" id="445931"/>
    <lineage>
        <taxon>Bacteria</taxon>
        <taxon>Pseudomonadati</taxon>
        <taxon>Verrucomicrobiota</taxon>
        <taxon>Verrucomicrobiia</taxon>
        <taxon>Verrucomicrobiales</taxon>
        <taxon>Verrucomicrobiaceae</taxon>
        <taxon>Prosthecobacter</taxon>
    </lineage>
</organism>
<feature type="compositionally biased region" description="Pro residues" evidence="1">
    <location>
        <begin position="1"/>
        <end position="14"/>
    </location>
</feature>